<protein>
    <submittedName>
        <fullName evidence="1">Uncharacterized protein</fullName>
    </submittedName>
</protein>
<accession>A0A268P244</accession>
<reference evidence="1 2" key="1">
    <citation type="submission" date="2017-07" db="EMBL/GenBank/DDBJ databases">
        <title>Isolation and whole genome analysis of endospore-forming bacteria from heroin.</title>
        <authorList>
            <person name="Kalinowski J."/>
            <person name="Ahrens B."/>
            <person name="Al-Dilaimi A."/>
            <person name="Winkler A."/>
            <person name="Wibberg D."/>
            <person name="Schleenbecker U."/>
            <person name="Ruckert C."/>
            <person name="Wolfel R."/>
            <person name="Grass G."/>
        </authorList>
    </citation>
    <scope>NUCLEOTIDE SEQUENCE [LARGE SCALE GENOMIC DNA]</scope>
    <source>
        <strain evidence="1 2">7539</strain>
    </source>
</reference>
<dbReference type="Proteomes" id="UP000216207">
    <property type="component" value="Unassembled WGS sequence"/>
</dbReference>
<proteinExistence type="predicted"/>
<dbReference type="EMBL" id="NPCC01000006">
    <property type="protein sequence ID" value="PAE89816.1"/>
    <property type="molecule type" value="Genomic_DNA"/>
</dbReference>
<organism evidence="1 2">
    <name type="scientific">Shouchella clausii</name>
    <name type="common">Alkalihalobacillus clausii</name>
    <dbReference type="NCBI Taxonomy" id="79880"/>
    <lineage>
        <taxon>Bacteria</taxon>
        <taxon>Bacillati</taxon>
        <taxon>Bacillota</taxon>
        <taxon>Bacilli</taxon>
        <taxon>Bacillales</taxon>
        <taxon>Bacillaceae</taxon>
        <taxon>Shouchella</taxon>
    </lineage>
</organism>
<dbReference type="RefSeq" id="WP_095326283.1">
    <property type="nucleotide sequence ID" value="NZ_NPCC01000006.1"/>
</dbReference>
<evidence type="ECO:0000313" key="2">
    <source>
        <dbReference type="Proteomes" id="UP000216207"/>
    </source>
</evidence>
<dbReference type="AlphaFoldDB" id="A0A268P244"/>
<comment type="caution">
    <text evidence="1">The sequence shown here is derived from an EMBL/GenBank/DDBJ whole genome shotgun (WGS) entry which is preliminary data.</text>
</comment>
<evidence type="ECO:0000313" key="1">
    <source>
        <dbReference type="EMBL" id="PAE89816.1"/>
    </source>
</evidence>
<gene>
    <name evidence="1" type="ORF">CHH72_06045</name>
</gene>
<sequence length="272" mass="31903">MKPFMRCTTEEWMLLLTMCGYEVLAKSLGEEVFGEKSEESWETLFECAAHQLMLKGVWDDEKASKDEVPLADGLQSFIRSVAEAKQLVRLSNPLTNEALLFRRIGDGQWIEHYIKQEIIQEFHPVDARNIEKNMHQFIEYKDLEPSNEIEFTMSNGAFTALSDQRHVKEVKMYWLEATRQNEAWFDEFAEALLANDWKFFNTSVIHVSLDGEQTETDLNDLLFHMPARDGVWFVRYKDVHSNEDVIIQKTSFSKWKEVCNEFLERTIFHAAK</sequence>
<name>A0A268P244_SHOCL</name>